<dbReference type="OrthoDB" id="9798763at2"/>
<dbReference type="InterPro" id="IPR036374">
    <property type="entry name" value="OxRdtase_Mopterin-bd_sf"/>
</dbReference>
<protein>
    <submittedName>
        <fullName evidence="3">Oxidoreductase</fullName>
    </submittedName>
</protein>
<proteinExistence type="predicted"/>
<evidence type="ECO:0000256" key="1">
    <source>
        <dbReference type="SAM" id="SignalP"/>
    </source>
</evidence>
<feature type="domain" description="Oxidoreductase molybdopterin-binding" evidence="2">
    <location>
        <begin position="64"/>
        <end position="141"/>
    </location>
</feature>
<dbReference type="Proteomes" id="UP000184123">
    <property type="component" value="Unassembled WGS sequence"/>
</dbReference>
<dbReference type="AlphaFoldDB" id="A0A1M7CFM3"/>
<reference evidence="3 6" key="2">
    <citation type="submission" date="2019-07" db="EMBL/GenBank/DDBJ databases">
        <title>Whole genome shotgun sequence of Halomonas cupida NBRC 102219.</title>
        <authorList>
            <person name="Hosoyama A."/>
            <person name="Uohara A."/>
            <person name="Ohji S."/>
            <person name="Ichikawa N."/>
        </authorList>
    </citation>
    <scope>NUCLEOTIDE SEQUENCE [LARGE SCALE GENOMIC DNA]</scope>
    <source>
        <strain evidence="3 6">NBRC 102219</strain>
    </source>
</reference>
<keyword evidence="6" id="KW-1185">Reference proteome</keyword>
<feature type="chain" id="PRO_5012522863" evidence="1">
    <location>
        <begin position="24"/>
        <end position="167"/>
    </location>
</feature>
<evidence type="ECO:0000313" key="4">
    <source>
        <dbReference type="EMBL" id="SHL66061.1"/>
    </source>
</evidence>
<dbReference type="Pfam" id="PF00174">
    <property type="entry name" value="Oxidored_molyb"/>
    <property type="match status" value="1"/>
</dbReference>
<evidence type="ECO:0000313" key="6">
    <source>
        <dbReference type="Proteomes" id="UP000321726"/>
    </source>
</evidence>
<feature type="signal peptide" evidence="1">
    <location>
        <begin position="1"/>
        <end position="23"/>
    </location>
</feature>
<evidence type="ECO:0000313" key="5">
    <source>
        <dbReference type="Proteomes" id="UP000184123"/>
    </source>
</evidence>
<evidence type="ECO:0000259" key="2">
    <source>
        <dbReference type="Pfam" id="PF00174"/>
    </source>
</evidence>
<reference evidence="4 5" key="1">
    <citation type="submission" date="2016-11" db="EMBL/GenBank/DDBJ databases">
        <authorList>
            <person name="Jaros S."/>
            <person name="Januszkiewicz K."/>
            <person name="Wedrychowicz H."/>
        </authorList>
    </citation>
    <scope>NUCLEOTIDE SEQUENCE [LARGE SCALE GENOMIC DNA]</scope>
    <source>
        <strain evidence="4 5">DSM 4740</strain>
    </source>
</reference>
<name>A0A1M7CFM3_9GAMM</name>
<dbReference type="EMBL" id="FRCA01000002">
    <property type="protein sequence ID" value="SHL66061.1"/>
    <property type="molecule type" value="Genomic_DNA"/>
</dbReference>
<dbReference type="InterPro" id="IPR000572">
    <property type="entry name" value="OxRdtase_Mopterin-bd_dom"/>
</dbReference>
<dbReference type="Gene3D" id="3.90.420.10">
    <property type="entry name" value="Oxidoreductase, molybdopterin-binding domain"/>
    <property type="match status" value="1"/>
</dbReference>
<dbReference type="RefSeq" id="WP_073433993.1">
    <property type="nucleotide sequence ID" value="NZ_BJXU01000125.1"/>
</dbReference>
<dbReference type="Proteomes" id="UP000321726">
    <property type="component" value="Unassembled WGS sequence"/>
</dbReference>
<evidence type="ECO:0000313" key="3">
    <source>
        <dbReference type="EMBL" id="GEN25086.1"/>
    </source>
</evidence>
<keyword evidence="1" id="KW-0732">Signal</keyword>
<dbReference type="STRING" id="44933.SAMN05660971_01076"/>
<dbReference type="SUPFAM" id="SSF56524">
    <property type="entry name" value="Oxidoreductase molybdopterin-binding domain"/>
    <property type="match status" value="1"/>
</dbReference>
<dbReference type="EMBL" id="BJXU01000125">
    <property type="protein sequence ID" value="GEN25086.1"/>
    <property type="molecule type" value="Genomic_DNA"/>
</dbReference>
<accession>A0A1M7CFM3</accession>
<organism evidence="4 5">
    <name type="scientific">Halomonas cupida</name>
    <dbReference type="NCBI Taxonomy" id="44933"/>
    <lineage>
        <taxon>Bacteria</taxon>
        <taxon>Pseudomonadati</taxon>
        <taxon>Pseudomonadota</taxon>
        <taxon>Gammaproteobacteria</taxon>
        <taxon>Oceanospirillales</taxon>
        <taxon>Halomonadaceae</taxon>
        <taxon>Halomonas</taxon>
    </lineage>
</organism>
<sequence length="167" mass="18672">MASQCWRMLLSASLLLISLPSLALEAPTGQVILEITGRIGATNTQTEAHFDRDMLEALPQHSVITGQPWIDGQSTFEGPLLRDVMQAVDAQGETMSVQAIRDYKADIPLSDAQDHDVILALVRDGAPMRIRDKGPLFVIYPFDEHPELKTNIYYSRSVWQVARIEVR</sequence>
<gene>
    <name evidence="3" type="ORF">HCU01_30350</name>
    <name evidence="4" type="ORF">SAMN05660971_01076</name>
</gene>